<protein>
    <submittedName>
        <fullName evidence="2">Uncharacterized protein</fullName>
    </submittedName>
</protein>
<dbReference type="PANTHER" id="PTHR48221:SF2">
    <property type="entry name" value="ACYL-COA SYNTHETASE FAMILY PROTEIN"/>
    <property type="match status" value="1"/>
</dbReference>
<dbReference type="PANTHER" id="PTHR48221">
    <property type="entry name" value="ACYL-COA SYNTHETASE FAMILY PROTEIN"/>
    <property type="match status" value="1"/>
</dbReference>
<evidence type="ECO:0000313" key="2">
    <source>
        <dbReference type="EMBL" id="VAI70125.1"/>
    </source>
</evidence>
<accession>A0A9R0Z2F9</accession>
<proteinExistence type="predicted"/>
<dbReference type="AlphaFoldDB" id="A0A9R0Z2F9"/>
<name>A0A9R0Z2F9_TRITD</name>
<evidence type="ECO:0000256" key="1">
    <source>
        <dbReference type="SAM" id="Phobius"/>
    </source>
</evidence>
<gene>
    <name evidence="2" type="ORF">TRITD_7Av1G029780</name>
</gene>
<sequence length="130" mass="15150">MDYLLWVLCPSSIDECHMLANNMVEVSHSWARNNNGHPSYAYHTSTVNHRRKSRMPTLRIRRNFMFQQTVPIPLLQHYANTGLVLASMMIFHPVVTLGDLVLLFPYLRNTCVPFLLHILLICFAFSVCMW</sequence>
<dbReference type="Gramene" id="TRITD7Av1G029780.1">
    <property type="protein sequence ID" value="TRITD7Av1G029780.1"/>
    <property type="gene ID" value="TRITD7Av1G029780"/>
</dbReference>
<evidence type="ECO:0000313" key="3">
    <source>
        <dbReference type="Proteomes" id="UP000324705"/>
    </source>
</evidence>
<keyword evidence="1" id="KW-0472">Membrane</keyword>
<reference evidence="2 3" key="1">
    <citation type="submission" date="2017-09" db="EMBL/GenBank/DDBJ databases">
        <authorList>
            <consortium name="International Durum Wheat Genome Sequencing Consortium (IDWGSC)"/>
            <person name="Milanesi L."/>
        </authorList>
    </citation>
    <scope>NUCLEOTIDE SEQUENCE [LARGE SCALE GENOMIC DNA]</scope>
    <source>
        <strain evidence="3">cv. Svevo</strain>
    </source>
</reference>
<dbReference type="Proteomes" id="UP000324705">
    <property type="component" value="Chromosome 7A"/>
</dbReference>
<keyword evidence="3" id="KW-1185">Reference proteome</keyword>
<organism evidence="2 3">
    <name type="scientific">Triticum turgidum subsp. durum</name>
    <name type="common">Durum wheat</name>
    <name type="synonym">Triticum durum</name>
    <dbReference type="NCBI Taxonomy" id="4567"/>
    <lineage>
        <taxon>Eukaryota</taxon>
        <taxon>Viridiplantae</taxon>
        <taxon>Streptophyta</taxon>
        <taxon>Embryophyta</taxon>
        <taxon>Tracheophyta</taxon>
        <taxon>Spermatophyta</taxon>
        <taxon>Magnoliopsida</taxon>
        <taxon>Liliopsida</taxon>
        <taxon>Poales</taxon>
        <taxon>Poaceae</taxon>
        <taxon>BOP clade</taxon>
        <taxon>Pooideae</taxon>
        <taxon>Triticodae</taxon>
        <taxon>Triticeae</taxon>
        <taxon>Triticinae</taxon>
        <taxon>Triticum</taxon>
    </lineage>
</organism>
<feature type="transmembrane region" description="Helical" evidence="1">
    <location>
        <begin position="112"/>
        <end position="129"/>
    </location>
</feature>
<keyword evidence="1" id="KW-0812">Transmembrane</keyword>
<dbReference type="EMBL" id="LT934123">
    <property type="protein sequence ID" value="VAI70125.1"/>
    <property type="molecule type" value="Genomic_DNA"/>
</dbReference>
<keyword evidence="1" id="KW-1133">Transmembrane helix</keyword>